<dbReference type="GeneID" id="9378696"/>
<organism evidence="2 3">
    <name type="scientific">Coprinopsis cinerea (strain Okayama-7 / 130 / ATCC MYA-4618 / FGSC 9003)</name>
    <name type="common">Inky cap fungus</name>
    <name type="synonym">Hormographiella aspergillata</name>
    <dbReference type="NCBI Taxonomy" id="240176"/>
    <lineage>
        <taxon>Eukaryota</taxon>
        <taxon>Fungi</taxon>
        <taxon>Dikarya</taxon>
        <taxon>Basidiomycota</taxon>
        <taxon>Agaricomycotina</taxon>
        <taxon>Agaricomycetes</taxon>
        <taxon>Agaricomycetidae</taxon>
        <taxon>Agaricales</taxon>
        <taxon>Agaricineae</taxon>
        <taxon>Psathyrellaceae</taxon>
        <taxon>Coprinopsis</taxon>
    </lineage>
</organism>
<dbReference type="RefSeq" id="XP_002910660.1">
    <property type="nucleotide sequence ID" value="XM_002910614.1"/>
</dbReference>
<reference evidence="2 3" key="1">
    <citation type="journal article" date="2010" name="Proc. Natl. Acad. Sci. U.S.A.">
        <title>Insights into evolution of multicellular fungi from the assembled chromosomes of the mushroom Coprinopsis cinerea (Coprinus cinereus).</title>
        <authorList>
            <person name="Stajich J.E."/>
            <person name="Wilke S.K."/>
            <person name="Ahren D."/>
            <person name="Au C.H."/>
            <person name="Birren B.W."/>
            <person name="Borodovsky M."/>
            <person name="Burns C."/>
            <person name="Canback B."/>
            <person name="Casselton L.A."/>
            <person name="Cheng C.K."/>
            <person name="Deng J."/>
            <person name="Dietrich F.S."/>
            <person name="Fargo D.C."/>
            <person name="Farman M.L."/>
            <person name="Gathman A.C."/>
            <person name="Goldberg J."/>
            <person name="Guigo R."/>
            <person name="Hoegger P.J."/>
            <person name="Hooker J.B."/>
            <person name="Huggins A."/>
            <person name="James T.Y."/>
            <person name="Kamada T."/>
            <person name="Kilaru S."/>
            <person name="Kodira C."/>
            <person name="Kues U."/>
            <person name="Kupfer D."/>
            <person name="Kwan H.S."/>
            <person name="Lomsadze A."/>
            <person name="Li W."/>
            <person name="Lilly W.W."/>
            <person name="Ma L.J."/>
            <person name="Mackey A.J."/>
            <person name="Manning G."/>
            <person name="Martin F."/>
            <person name="Muraguchi H."/>
            <person name="Natvig D.O."/>
            <person name="Palmerini H."/>
            <person name="Ramesh M.A."/>
            <person name="Rehmeyer C.J."/>
            <person name="Roe B.A."/>
            <person name="Shenoy N."/>
            <person name="Stanke M."/>
            <person name="Ter-Hovhannisyan V."/>
            <person name="Tunlid A."/>
            <person name="Velagapudi R."/>
            <person name="Vision T.J."/>
            <person name="Zeng Q."/>
            <person name="Zolan M.E."/>
            <person name="Pukkila P.J."/>
        </authorList>
    </citation>
    <scope>NUCLEOTIDE SEQUENCE [LARGE SCALE GENOMIC DNA]</scope>
    <source>
        <strain evidence="3">Okayama-7 / 130 / ATCC MYA-4618 / FGSC 9003</strain>
    </source>
</reference>
<dbReference type="AlphaFoldDB" id="D6RP15"/>
<dbReference type="HOGENOM" id="CLU_1970461_0_0_1"/>
<comment type="caution">
    <text evidence="2">The sequence shown here is derived from an EMBL/GenBank/DDBJ whole genome shotgun (WGS) entry which is preliminary data.</text>
</comment>
<evidence type="ECO:0000313" key="2">
    <source>
        <dbReference type="EMBL" id="EFI27166.1"/>
    </source>
</evidence>
<evidence type="ECO:0000256" key="1">
    <source>
        <dbReference type="SAM" id="MobiDB-lite"/>
    </source>
</evidence>
<gene>
    <name evidence="2" type="ORF">CC1G_14991</name>
</gene>
<sequence>MAREARDDGASSSRDGLLAQKTSADQWRVRTVTKLSCFNPAPGFGISGKKGNNALAEHGLLRVEVVEVTKCSVALVRWQKPSVIVRVRPVPSLCDHSMKHMACCGCEGRVVCPSADMSAFRGTLGNP</sequence>
<dbReference type="Proteomes" id="UP000001861">
    <property type="component" value="Unassembled WGS sequence"/>
</dbReference>
<proteinExistence type="predicted"/>
<feature type="region of interest" description="Disordered" evidence="1">
    <location>
        <begin position="1"/>
        <end position="23"/>
    </location>
</feature>
<evidence type="ECO:0000313" key="3">
    <source>
        <dbReference type="Proteomes" id="UP000001861"/>
    </source>
</evidence>
<dbReference type="EMBL" id="AACS02000008">
    <property type="protein sequence ID" value="EFI27166.1"/>
    <property type="molecule type" value="Genomic_DNA"/>
</dbReference>
<feature type="compositionally biased region" description="Polar residues" evidence="1">
    <location>
        <begin position="10"/>
        <end position="23"/>
    </location>
</feature>
<accession>D6RP15</accession>
<name>D6RP15_COPC7</name>
<protein>
    <submittedName>
        <fullName evidence="2">Uncharacterized protein</fullName>
    </submittedName>
</protein>
<keyword evidence="3" id="KW-1185">Reference proteome</keyword>
<dbReference type="InParanoid" id="D6RP15"/>
<dbReference type="VEuPathDB" id="FungiDB:CC1G_14991"/>
<dbReference type="KEGG" id="cci:CC1G_14991"/>